<reference evidence="4 5" key="1">
    <citation type="journal article" date="2015" name="Int. J. Syst. Evol. Microbiol.">
        <title>Amycolatopsis rhabdoformis sp. nov., an actinomycete isolated from a tropical forest soil.</title>
        <authorList>
            <person name="Souza W.R."/>
            <person name="Silva R.E."/>
            <person name="Goodfellow M."/>
            <person name="Busarakam K."/>
            <person name="Figueiro F.S."/>
            <person name="Ferreira D."/>
            <person name="Rodrigues-Filho E."/>
            <person name="Moraes L.A.B."/>
            <person name="Zucchi T.D."/>
        </authorList>
    </citation>
    <scope>NUCLEOTIDE SEQUENCE [LARGE SCALE GENOMIC DNA]</scope>
    <source>
        <strain evidence="4 5">NCIMB 14900</strain>
    </source>
</reference>
<dbReference type="Gene3D" id="1.10.4100.10">
    <property type="entry name" value="2-methylcitrate dehydratase PrpD"/>
    <property type="match status" value="1"/>
</dbReference>
<dbReference type="InterPro" id="IPR042188">
    <property type="entry name" value="MmgE/PrpD_sf_2"/>
</dbReference>
<dbReference type="Pfam" id="PF03972">
    <property type="entry name" value="MmgE_PrpD_N"/>
    <property type="match status" value="1"/>
</dbReference>
<dbReference type="InterPro" id="IPR045337">
    <property type="entry name" value="MmgE_PrpD_C"/>
</dbReference>
<dbReference type="PANTHER" id="PTHR16943:SF8">
    <property type="entry name" value="2-METHYLCITRATE DEHYDRATASE"/>
    <property type="match status" value="1"/>
</dbReference>
<sequence>MVSDSSTFGAPTEASADVVGQLARAVATTTWDTVPAAAQVSALDLLLDSVAVMAAGSAHPDMRALRGSVAPAAGPSTVFGESRGAGVQDAVLLNGATISVLQRQDGYSRMKGHPAIQVAAVLLGLGEERQVGAREFLNAFVGGYELAARIGLGIGGVPGHLHDIGNWVTVGAAGAATSLVSGADERAVAAGIDGAASLGLHFDRWTTTSGATLHHLYPATACTTALNVARAAAAGLTARPGALSSFYGPFLAEDFHAEAMLDGVADGTWASYEIVNGYFKLHPSCAHLHGVNDAVAALLAEERFGEDDVRRVDVRIFDDGMAIDCAEPKNDLDARFSARATVAAAIRFGALDDEGLLDLATLRPLMDRISVSHDPELDVHKPTGRAGTVRVELGDGRVVSRTVIHPRGTPEVPVTDEERLAKATSLLSRVYGAAGAERVREEIYALPRAESLHPLTESLRMTQKP</sequence>
<dbReference type="PANTHER" id="PTHR16943">
    <property type="entry name" value="2-METHYLCITRATE DEHYDRATASE-RELATED"/>
    <property type="match status" value="1"/>
</dbReference>
<dbReference type="InterPro" id="IPR042183">
    <property type="entry name" value="MmgE/PrpD_sf_1"/>
</dbReference>
<feature type="domain" description="MmgE/PrpD C-terminal" evidence="3">
    <location>
        <begin position="282"/>
        <end position="441"/>
    </location>
</feature>
<protein>
    <submittedName>
        <fullName evidence="4">MmgE/PrpD family protein</fullName>
    </submittedName>
</protein>
<dbReference type="InterPro" id="IPR036148">
    <property type="entry name" value="MmgE/PrpD_sf"/>
</dbReference>
<gene>
    <name evidence="4" type="ORF">VSH64_17375</name>
</gene>
<dbReference type="Proteomes" id="UP001330812">
    <property type="component" value="Chromosome"/>
</dbReference>
<dbReference type="InterPro" id="IPR045336">
    <property type="entry name" value="MmgE_PrpD_N"/>
</dbReference>
<name>A0ABZ1IHD5_9PSEU</name>
<feature type="domain" description="MmgE/PrpD N-terminal" evidence="2">
    <location>
        <begin position="21"/>
        <end position="243"/>
    </location>
</feature>
<dbReference type="SUPFAM" id="SSF103378">
    <property type="entry name" value="2-methylcitrate dehydratase PrpD"/>
    <property type="match status" value="1"/>
</dbReference>
<evidence type="ECO:0000259" key="2">
    <source>
        <dbReference type="Pfam" id="PF03972"/>
    </source>
</evidence>
<dbReference type="Gene3D" id="3.30.1330.120">
    <property type="entry name" value="2-methylcitrate dehydratase PrpD"/>
    <property type="match status" value="1"/>
</dbReference>
<keyword evidence="5" id="KW-1185">Reference proteome</keyword>
<evidence type="ECO:0000313" key="5">
    <source>
        <dbReference type="Proteomes" id="UP001330812"/>
    </source>
</evidence>
<evidence type="ECO:0000259" key="3">
    <source>
        <dbReference type="Pfam" id="PF19305"/>
    </source>
</evidence>
<evidence type="ECO:0000256" key="1">
    <source>
        <dbReference type="ARBA" id="ARBA00006174"/>
    </source>
</evidence>
<dbReference type="Pfam" id="PF19305">
    <property type="entry name" value="MmgE_PrpD_C"/>
    <property type="match status" value="1"/>
</dbReference>
<organism evidence="4 5">
    <name type="scientific">Amycolatopsis rhabdoformis</name>
    <dbReference type="NCBI Taxonomy" id="1448059"/>
    <lineage>
        <taxon>Bacteria</taxon>
        <taxon>Bacillati</taxon>
        <taxon>Actinomycetota</taxon>
        <taxon>Actinomycetes</taxon>
        <taxon>Pseudonocardiales</taxon>
        <taxon>Pseudonocardiaceae</taxon>
        <taxon>Amycolatopsis</taxon>
    </lineage>
</organism>
<evidence type="ECO:0000313" key="4">
    <source>
        <dbReference type="EMBL" id="WSE33854.1"/>
    </source>
</evidence>
<dbReference type="RefSeq" id="WP_326836655.1">
    <property type="nucleotide sequence ID" value="NZ_CP142149.1"/>
</dbReference>
<dbReference type="EMBL" id="CP142149">
    <property type="protein sequence ID" value="WSE33854.1"/>
    <property type="molecule type" value="Genomic_DNA"/>
</dbReference>
<comment type="similarity">
    <text evidence="1">Belongs to the PrpD family.</text>
</comment>
<proteinExistence type="inferred from homology"/>
<accession>A0ABZ1IHD5</accession>
<dbReference type="InterPro" id="IPR005656">
    <property type="entry name" value="MmgE_PrpD"/>
</dbReference>